<dbReference type="InterPro" id="IPR002513">
    <property type="entry name" value="Tn3_Tnp_DDE_dom"/>
</dbReference>
<dbReference type="Proteomes" id="UP000317422">
    <property type="component" value="Unassembled WGS sequence"/>
</dbReference>
<dbReference type="GO" id="GO:0006313">
    <property type="term" value="P:DNA transposition"/>
    <property type="evidence" value="ECO:0007669"/>
    <property type="project" value="InterPro"/>
</dbReference>
<accession>A0A543NIH5</accession>
<sequence>MVRRYLAVLGPDGARVARKTCPTGCVRSFAATHRRDRHAWETRDACGFEDFAAKQDELRVWLEAQVWTTTDGPKALFDGAVSRLRRRAMLLPGVTVLARLVAQVREEVTERLWAELCALLSPGQQAGLEALLAVPDGARTSNLERLRRGPTHRSGQEMVRARLWRISRAADYGPLNTAARGRIDTERIRRYWDDICRVVASIHTGAVRAYDVIRMLARDGNPTQLGNAIAHFGRLHKTLHVLSYIDDESYRRAIKGQTSLQESRHALGRWVFHGKHGELRQRYIDGMEDQLGALGLVLNCITLWNTVYMDAALEQLRGEGYPVREEDVVHLSPFARKHVNVNGHYSFLLPDMPGGRRELRDPDDPLDDEEE</sequence>
<feature type="domain" description="Tn3 transposase DDE" evidence="2">
    <location>
        <begin position="160"/>
        <end position="345"/>
    </location>
</feature>
<keyword evidence="5" id="KW-1185">Reference proteome</keyword>
<reference evidence="4 5" key="1">
    <citation type="submission" date="2019-06" db="EMBL/GenBank/DDBJ databases">
        <title>Sequencing the genomes of 1000 actinobacteria strains.</title>
        <authorList>
            <person name="Klenk H.-P."/>
        </authorList>
    </citation>
    <scope>NUCLEOTIDE SEQUENCE [LARGE SCALE GENOMIC DNA]</scope>
    <source>
        <strain evidence="4 5">DSM 45015</strain>
    </source>
</reference>
<organism evidence="4 5">
    <name type="scientific">Haloactinospora alba</name>
    <dbReference type="NCBI Taxonomy" id="405555"/>
    <lineage>
        <taxon>Bacteria</taxon>
        <taxon>Bacillati</taxon>
        <taxon>Actinomycetota</taxon>
        <taxon>Actinomycetes</taxon>
        <taxon>Streptosporangiales</taxon>
        <taxon>Nocardiopsidaceae</taxon>
        <taxon>Haloactinospora</taxon>
    </lineage>
</organism>
<feature type="region of interest" description="Disordered" evidence="1">
    <location>
        <begin position="352"/>
        <end position="371"/>
    </location>
</feature>
<evidence type="ECO:0000313" key="4">
    <source>
        <dbReference type="EMBL" id="TQN31639.1"/>
    </source>
</evidence>
<evidence type="ECO:0000256" key="1">
    <source>
        <dbReference type="SAM" id="MobiDB-lite"/>
    </source>
</evidence>
<dbReference type="AlphaFoldDB" id="A0A543NIH5"/>
<feature type="domain" description="DUF4158" evidence="3">
    <location>
        <begin position="26"/>
        <end position="104"/>
    </location>
</feature>
<dbReference type="Pfam" id="PF01526">
    <property type="entry name" value="DDE_Tnp_Tn3"/>
    <property type="match status" value="1"/>
</dbReference>
<comment type="caution">
    <text evidence="4">The sequence shown here is derived from an EMBL/GenBank/DDBJ whole genome shotgun (WGS) entry which is preliminary data.</text>
</comment>
<dbReference type="Pfam" id="PF13700">
    <property type="entry name" value="DUF4158"/>
    <property type="match status" value="1"/>
</dbReference>
<dbReference type="RefSeq" id="WP_141923124.1">
    <property type="nucleotide sequence ID" value="NZ_VFQC01000001.1"/>
</dbReference>
<evidence type="ECO:0000313" key="5">
    <source>
        <dbReference type="Proteomes" id="UP000317422"/>
    </source>
</evidence>
<dbReference type="EMBL" id="VFQC01000001">
    <property type="protein sequence ID" value="TQN31639.1"/>
    <property type="molecule type" value="Genomic_DNA"/>
</dbReference>
<evidence type="ECO:0000259" key="2">
    <source>
        <dbReference type="Pfam" id="PF01526"/>
    </source>
</evidence>
<proteinExistence type="predicted"/>
<feature type="compositionally biased region" description="Basic and acidic residues" evidence="1">
    <location>
        <begin position="354"/>
        <end position="363"/>
    </location>
</feature>
<dbReference type="GO" id="GO:0004803">
    <property type="term" value="F:transposase activity"/>
    <property type="evidence" value="ECO:0007669"/>
    <property type="project" value="InterPro"/>
</dbReference>
<gene>
    <name evidence="4" type="ORF">FHX37_1555</name>
</gene>
<dbReference type="InterPro" id="IPR025296">
    <property type="entry name" value="DUF4158"/>
</dbReference>
<evidence type="ECO:0000259" key="3">
    <source>
        <dbReference type="Pfam" id="PF13700"/>
    </source>
</evidence>
<protein>
    <submittedName>
        <fullName evidence="4">Uncharacterized protein DUF4158</fullName>
    </submittedName>
</protein>
<dbReference type="OrthoDB" id="4337906at2"/>
<name>A0A543NIH5_9ACTN</name>